<dbReference type="PANTHER" id="PTHR34384">
    <property type="entry name" value="L-2,3-DIAMINOPROPANOATE--CITRATE LIGASE"/>
    <property type="match status" value="1"/>
</dbReference>
<evidence type="ECO:0000259" key="4">
    <source>
        <dbReference type="Pfam" id="PF06276"/>
    </source>
</evidence>
<comment type="similarity">
    <text evidence="2">Belongs to the IucA/IucC family.</text>
</comment>
<dbReference type="InterPro" id="IPR037455">
    <property type="entry name" value="LucA/IucC-like"/>
</dbReference>
<feature type="domain" description="Aerobactin siderophore biosynthesis IucA/IucC-like C-terminal" evidence="4">
    <location>
        <begin position="416"/>
        <end position="561"/>
    </location>
</feature>
<evidence type="ECO:0000313" key="6">
    <source>
        <dbReference type="Proteomes" id="UP000664164"/>
    </source>
</evidence>
<dbReference type="EMBL" id="JAFNLL010000029">
    <property type="protein sequence ID" value="MBO1268817.1"/>
    <property type="molecule type" value="Genomic_DNA"/>
</dbReference>
<evidence type="ECO:0000256" key="2">
    <source>
        <dbReference type="ARBA" id="ARBA00007832"/>
    </source>
</evidence>
<accession>A0A939HDB7</accession>
<dbReference type="Proteomes" id="UP000664164">
    <property type="component" value="Unassembled WGS sequence"/>
</dbReference>
<evidence type="ECO:0000256" key="1">
    <source>
        <dbReference type="ARBA" id="ARBA00004924"/>
    </source>
</evidence>
<dbReference type="RefSeq" id="WP_207616607.1">
    <property type="nucleotide sequence ID" value="NZ_JAFNLL010000029.1"/>
</dbReference>
<dbReference type="Pfam" id="PF06276">
    <property type="entry name" value="FhuF"/>
    <property type="match status" value="1"/>
</dbReference>
<protein>
    <recommendedName>
        <fullName evidence="7">IucA/IucC family protein</fullName>
    </recommendedName>
</protein>
<dbReference type="GO" id="GO:0019290">
    <property type="term" value="P:siderophore biosynthetic process"/>
    <property type="evidence" value="ECO:0007669"/>
    <property type="project" value="InterPro"/>
</dbReference>
<dbReference type="Pfam" id="PF04183">
    <property type="entry name" value="IucA_IucC"/>
    <property type="match status" value="1"/>
</dbReference>
<dbReference type="AlphaFoldDB" id="A0A939HDB7"/>
<name>A0A939HDB7_9MICC</name>
<dbReference type="GO" id="GO:0016881">
    <property type="term" value="F:acid-amino acid ligase activity"/>
    <property type="evidence" value="ECO:0007669"/>
    <property type="project" value="UniProtKB-ARBA"/>
</dbReference>
<gene>
    <name evidence="5" type="ORF">J1902_12695</name>
</gene>
<comment type="pathway">
    <text evidence="1">Siderophore biosynthesis.</text>
</comment>
<evidence type="ECO:0008006" key="7">
    <source>
        <dbReference type="Google" id="ProtNLM"/>
    </source>
</evidence>
<reference evidence="5" key="1">
    <citation type="submission" date="2021-03" db="EMBL/GenBank/DDBJ databases">
        <title>A new species, PO-11, isolated from a karst cave deposit.</title>
        <authorList>
            <person name="Zhaoxiaoyong W."/>
        </authorList>
    </citation>
    <scope>NUCLEOTIDE SEQUENCE</scope>
    <source>
        <strain evidence="5">PO-11</strain>
    </source>
</reference>
<feature type="domain" description="Aerobactin siderophore biosynthesis IucA/IucC N-terminal" evidence="3">
    <location>
        <begin position="187"/>
        <end position="391"/>
    </location>
</feature>
<dbReference type="InterPro" id="IPR007310">
    <property type="entry name" value="Aerobactin_biosyn_IucA/IucC_N"/>
</dbReference>
<keyword evidence="6" id="KW-1185">Reference proteome</keyword>
<dbReference type="PANTHER" id="PTHR34384:SF5">
    <property type="entry name" value="L-2,3-DIAMINOPROPANOATE--CITRATE LIGASE"/>
    <property type="match status" value="1"/>
</dbReference>
<sequence length="626" mass="66628">MSAVAPALSAPARPHSAPAAMGAVAALLCRVVDALLREDHLGIQSAGRSGHEAKDARHDGQWWSAPLPGGRILHLPVRPDGFLAEHRLAEPYILVEDAVEDAAGTVTAAETLDAVLAALAPRDDAEAEAGWADFAEECRQSADVVVLHETECAPLAKDNSAARANGGSADDGGLRGFAGLLRHEAAAALRDHPVHPTGRCRWGLSDDEVRSYAPEFRPEFRLAWTLVPRSEVNFSAALGDSLPAWWPSPAELGASEQAAKDLVALPVHPLTVARGEVTAVGHPGPLVVPTLSTRTVALVDDPATHLKLPLPTASLGRRNRRTIKPGTLAGGEIMQGILTEILDREPRLARRILLADESRWADSGSEVHAVLVRDYPPAVAGDILAPVAAILAPASGEPGRRVLHELAAEAGQSAGEWLDAYTELLLDWHVALWLRYGIALEAHQQNITVAQGPDGLRLVYKDNDSARIDCSRASKALGRPVRAGDFSDARIAAQDPAELADMFTTITLHLCTAALVVEAAGDDDAARAAMFRRARTRLEEACARWTDPHDAGSLAAADLLRTRILDAERLPVKGMLTAGTLLPKERIGCADINKFYLRTGPNYLAVPGREAVPDHVAVPDNGAVRT</sequence>
<dbReference type="Gene3D" id="1.10.510.40">
    <property type="match status" value="1"/>
</dbReference>
<dbReference type="InterPro" id="IPR022770">
    <property type="entry name" value="IucA/IucC-like_C"/>
</dbReference>
<proteinExistence type="inferred from homology"/>
<evidence type="ECO:0000313" key="5">
    <source>
        <dbReference type="EMBL" id="MBO1268817.1"/>
    </source>
</evidence>
<evidence type="ECO:0000259" key="3">
    <source>
        <dbReference type="Pfam" id="PF04183"/>
    </source>
</evidence>
<organism evidence="5 6">
    <name type="scientific">Arthrobacter cavernae</name>
    <dbReference type="NCBI Taxonomy" id="2817681"/>
    <lineage>
        <taxon>Bacteria</taxon>
        <taxon>Bacillati</taxon>
        <taxon>Actinomycetota</taxon>
        <taxon>Actinomycetes</taxon>
        <taxon>Micrococcales</taxon>
        <taxon>Micrococcaceae</taxon>
        <taxon>Arthrobacter</taxon>
    </lineage>
</organism>
<comment type="caution">
    <text evidence="5">The sequence shown here is derived from an EMBL/GenBank/DDBJ whole genome shotgun (WGS) entry which is preliminary data.</text>
</comment>